<name>A0A4C1VYQ3_EUMVA</name>
<protein>
    <submittedName>
        <fullName evidence="1">Uncharacterized protein</fullName>
    </submittedName>
</protein>
<dbReference type="EMBL" id="BGZK01000436">
    <property type="protein sequence ID" value="GBP43452.1"/>
    <property type="molecule type" value="Genomic_DNA"/>
</dbReference>
<proteinExistence type="predicted"/>
<dbReference type="AlphaFoldDB" id="A0A4C1VYQ3"/>
<dbReference type="Proteomes" id="UP000299102">
    <property type="component" value="Unassembled WGS sequence"/>
</dbReference>
<gene>
    <name evidence="1" type="ORF">EVAR_16026_1</name>
</gene>
<evidence type="ECO:0000313" key="1">
    <source>
        <dbReference type="EMBL" id="GBP43452.1"/>
    </source>
</evidence>
<accession>A0A4C1VYQ3</accession>
<organism evidence="1 2">
    <name type="scientific">Eumeta variegata</name>
    <name type="common">Bagworm moth</name>
    <name type="synonym">Eumeta japonica</name>
    <dbReference type="NCBI Taxonomy" id="151549"/>
    <lineage>
        <taxon>Eukaryota</taxon>
        <taxon>Metazoa</taxon>
        <taxon>Ecdysozoa</taxon>
        <taxon>Arthropoda</taxon>
        <taxon>Hexapoda</taxon>
        <taxon>Insecta</taxon>
        <taxon>Pterygota</taxon>
        <taxon>Neoptera</taxon>
        <taxon>Endopterygota</taxon>
        <taxon>Lepidoptera</taxon>
        <taxon>Glossata</taxon>
        <taxon>Ditrysia</taxon>
        <taxon>Tineoidea</taxon>
        <taxon>Psychidae</taxon>
        <taxon>Oiketicinae</taxon>
        <taxon>Eumeta</taxon>
    </lineage>
</organism>
<sequence>MPQNPDRRGGRVARAPLNLTQRSPLGLNFISPTNTKRNGTRTRSRNCTLIYRPRYPDTRCGTKECAYREKRKDEGRFFGGIRADLRLSGVELDKVKFTAFQDLL</sequence>
<evidence type="ECO:0000313" key="2">
    <source>
        <dbReference type="Proteomes" id="UP000299102"/>
    </source>
</evidence>
<reference evidence="1 2" key="1">
    <citation type="journal article" date="2019" name="Commun. Biol.">
        <title>The bagworm genome reveals a unique fibroin gene that provides high tensile strength.</title>
        <authorList>
            <person name="Kono N."/>
            <person name="Nakamura H."/>
            <person name="Ohtoshi R."/>
            <person name="Tomita M."/>
            <person name="Numata K."/>
            <person name="Arakawa K."/>
        </authorList>
    </citation>
    <scope>NUCLEOTIDE SEQUENCE [LARGE SCALE GENOMIC DNA]</scope>
</reference>
<keyword evidence="2" id="KW-1185">Reference proteome</keyword>
<comment type="caution">
    <text evidence="1">The sequence shown here is derived from an EMBL/GenBank/DDBJ whole genome shotgun (WGS) entry which is preliminary data.</text>
</comment>